<dbReference type="Gene3D" id="3.50.50.60">
    <property type="entry name" value="FAD/NAD(P)-binding domain"/>
    <property type="match status" value="1"/>
</dbReference>
<evidence type="ECO:0000313" key="1">
    <source>
        <dbReference type="EMBL" id="VAW27549.1"/>
    </source>
</evidence>
<dbReference type="PANTHER" id="PTHR42685">
    <property type="entry name" value="GERANYLGERANYL DIPHOSPHATE REDUCTASE"/>
    <property type="match status" value="1"/>
</dbReference>
<proteinExistence type="predicted"/>
<dbReference type="EMBL" id="UOET01000127">
    <property type="protein sequence ID" value="VAW27549.1"/>
    <property type="molecule type" value="Genomic_DNA"/>
</dbReference>
<gene>
    <name evidence="1" type="ORF">MNBD_BACTEROID07-290</name>
</gene>
<protein>
    <submittedName>
        <fullName evidence="1">Uncharacterized protein</fullName>
    </submittedName>
</protein>
<sequence length="237" mass="27085">MEKYDIIIAGAGPAGLTAAVELSKKFKILVVERRKPGTTTSTWYSYGDRVRKYNIEEAVTTRFNEICFTSPTQTHNMKDDCVILNHNKVLQLWIDRAKANGTIIRRETFKDYDYAKGGVFVKTNEGEYFARLLIDAMGSNSIIVAKHKLIKRHDAWVIYGGLIRHEKLEKPYVLEYYPLNDVDNSYVGIHPYSETETNIYVFQGKSNTMGKPAELKGIFDKTIQELHPNGKRIQDLG</sequence>
<dbReference type="AlphaFoldDB" id="A0A3B0USD0"/>
<dbReference type="InterPro" id="IPR050407">
    <property type="entry name" value="Geranylgeranyl_reductase"/>
</dbReference>
<name>A0A3B0USD0_9ZZZZ</name>
<reference evidence="1" key="1">
    <citation type="submission" date="2018-06" db="EMBL/GenBank/DDBJ databases">
        <authorList>
            <person name="Zhirakovskaya E."/>
        </authorList>
    </citation>
    <scope>NUCLEOTIDE SEQUENCE</scope>
</reference>
<dbReference type="Pfam" id="PF13738">
    <property type="entry name" value="Pyr_redox_3"/>
    <property type="match status" value="1"/>
</dbReference>
<feature type="non-terminal residue" evidence="1">
    <location>
        <position position="237"/>
    </location>
</feature>
<organism evidence="1">
    <name type="scientific">hydrothermal vent metagenome</name>
    <dbReference type="NCBI Taxonomy" id="652676"/>
    <lineage>
        <taxon>unclassified sequences</taxon>
        <taxon>metagenomes</taxon>
        <taxon>ecological metagenomes</taxon>
    </lineage>
</organism>
<dbReference type="PANTHER" id="PTHR42685:SF18">
    <property type="entry name" value="DIGERANYLGERANYLGLYCEROPHOSPHOLIPID REDUCTASE"/>
    <property type="match status" value="1"/>
</dbReference>
<dbReference type="SUPFAM" id="SSF51905">
    <property type="entry name" value="FAD/NAD(P)-binding domain"/>
    <property type="match status" value="1"/>
</dbReference>
<accession>A0A3B0USD0</accession>
<dbReference type="InterPro" id="IPR036188">
    <property type="entry name" value="FAD/NAD-bd_sf"/>
</dbReference>